<dbReference type="EMBL" id="CP042905">
    <property type="protein sequence ID" value="QEE16351.1"/>
    <property type="molecule type" value="Genomic_DNA"/>
</dbReference>
<evidence type="ECO:0000313" key="2">
    <source>
        <dbReference type="Proteomes" id="UP000321408"/>
    </source>
</evidence>
<dbReference type="KEGG" id="psyt:DSAG12_02181"/>
<dbReference type="RefSeq" id="WP_147663235.1">
    <property type="nucleotide sequence ID" value="NZ_CP042905.2"/>
</dbReference>
<sequence length="103" mass="12097">MIKMIKNVDVNKIREDIKQFKELEKPDDELVKKILSTLGIYDIIDLEVCLNIHVKRERNATMKMLERYLDDLTSGDSKRWADAKDALTQIYYEVATTDEEAFL</sequence>
<dbReference type="Proteomes" id="UP000321408">
    <property type="component" value="Chromosome"/>
</dbReference>
<gene>
    <name evidence="1" type="ORF">DSAG12_02181</name>
</gene>
<keyword evidence="2" id="KW-1185">Reference proteome</keyword>
<evidence type="ECO:0000313" key="1">
    <source>
        <dbReference type="EMBL" id="QEE16351.1"/>
    </source>
</evidence>
<accession>A0A5B9DBF6</accession>
<dbReference type="GeneID" id="41330170"/>
<proteinExistence type="predicted"/>
<organism evidence="1 2">
    <name type="scientific">Promethearchaeum syntrophicum</name>
    <dbReference type="NCBI Taxonomy" id="2594042"/>
    <lineage>
        <taxon>Archaea</taxon>
        <taxon>Promethearchaeati</taxon>
        <taxon>Promethearchaeota</taxon>
        <taxon>Promethearchaeia</taxon>
        <taxon>Promethearchaeales</taxon>
        <taxon>Promethearchaeaceae</taxon>
        <taxon>Promethearchaeum</taxon>
    </lineage>
</organism>
<reference evidence="1 2" key="1">
    <citation type="journal article" date="2020" name="Nature">
        <title>Isolation of an archaeon at the prokaryote-eukaryote interface.</title>
        <authorList>
            <person name="Imachi H."/>
            <person name="Nobu M.K."/>
            <person name="Nakahara N."/>
            <person name="Morono Y."/>
            <person name="Ogawara M."/>
            <person name="Takaki Y."/>
            <person name="Takano Y."/>
            <person name="Uematsu K."/>
            <person name="Ikuta T."/>
            <person name="Ito M."/>
            <person name="Matsui Y."/>
            <person name="Miyazaki M."/>
            <person name="Murata K."/>
            <person name="Saito Y."/>
            <person name="Sakai S."/>
            <person name="Song C."/>
            <person name="Tasumi E."/>
            <person name="Yamanaka Y."/>
            <person name="Yamaguchi T."/>
            <person name="Kamagata Y."/>
            <person name="Tamaki H."/>
            <person name="Takai K."/>
        </authorList>
    </citation>
    <scope>NUCLEOTIDE SEQUENCE [LARGE SCALE GENOMIC DNA]</scope>
    <source>
        <strain evidence="1 2">MK-D1</strain>
    </source>
</reference>
<name>A0A5B9DBF6_9ARCH</name>
<dbReference type="AlphaFoldDB" id="A0A5B9DBF6"/>
<reference evidence="1 2" key="2">
    <citation type="journal article" date="2024" name="Int. J. Syst. Evol. Microbiol.">
        <title>Promethearchaeum syntrophicum gen. nov., sp. nov., an anaerobic, obligately syntrophic archaeon, the first isolate of the lineage 'Asgard' archaea, and proposal of the new archaeal phylum Promethearchaeota phyl. nov. and kingdom Promethearchaeati regn. nov.</title>
        <authorList>
            <person name="Imachi H."/>
            <person name="Nobu M.K."/>
            <person name="Kato S."/>
            <person name="Takaki Y."/>
            <person name="Miyazaki M."/>
            <person name="Miyata M."/>
            <person name="Ogawara M."/>
            <person name="Saito Y."/>
            <person name="Sakai S."/>
            <person name="Tahara Y.O."/>
            <person name="Takano Y."/>
            <person name="Tasumi E."/>
            <person name="Uematsu K."/>
            <person name="Yoshimura T."/>
            <person name="Itoh T."/>
            <person name="Ohkuma M."/>
            <person name="Takai K."/>
        </authorList>
    </citation>
    <scope>NUCLEOTIDE SEQUENCE [LARGE SCALE GENOMIC DNA]</scope>
    <source>
        <strain evidence="1 2">MK-D1</strain>
    </source>
</reference>
<protein>
    <submittedName>
        <fullName evidence="1">Uncharacterized protein</fullName>
    </submittedName>
</protein>